<dbReference type="Pfam" id="PF01925">
    <property type="entry name" value="TauE"/>
    <property type="match status" value="1"/>
</dbReference>
<feature type="transmembrane region" description="Helical" evidence="8">
    <location>
        <begin position="88"/>
        <end position="107"/>
    </location>
</feature>
<comment type="subcellular location">
    <subcellularLocation>
        <location evidence="1 8">Cell membrane</location>
        <topology evidence="1 8">Multi-pass membrane protein</topology>
    </subcellularLocation>
</comment>
<name>A0A285V6J9_9ACTN</name>
<reference evidence="10" key="1">
    <citation type="submission" date="2017-08" db="EMBL/GenBank/DDBJ databases">
        <authorList>
            <person name="Varghese N."/>
            <person name="Submissions S."/>
        </authorList>
    </citation>
    <scope>NUCLEOTIDE SEQUENCE [LARGE SCALE GENOMIC DNA]</scope>
    <source>
        <strain evidence="10">DSM 4725</strain>
    </source>
</reference>
<proteinExistence type="inferred from homology"/>
<feature type="transmembrane region" description="Helical" evidence="8">
    <location>
        <begin position="244"/>
        <end position="262"/>
    </location>
</feature>
<keyword evidence="6 8" id="KW-1133">Transmembrane helix</keyword>
<evidence type="ECO:0000256" key="1">
    <source>
        <dbReference type="ARBA" id="ARBA00004651"/>
    </source>
</evidence>
<dbReference type="AlphaFoldDB" id="A0A285V6J9"/>
<dbReference type="PANTHER" id="PTHR30269">
    <property type="entry name" value="TRANSMEMBRANE PROTEIN YFCA"/>
    <property type="match status" value="1"/>
</dbReference>
<keyword evidence="5 8" id="KW-0812">Transmembrane</keyword>
<feature type="transmembrane region" description="Helical" evidence="8">
    <location>
        <begin position="113"/>
        <end position="131"/>
    </location>
</feature>
<keyword evidence="4 8" id="KW-1003">Cell membrane</keyword>
<evidence type="ECO:0000256" key="2">
    <source>
        <dbReference type="ARBA" id="ARBA00009142"/>
    </source>
</evidence>
<dbReference type="EMBL" id="OBQI01000003">
    <property type="protein sequence ID" value="SOC49690.1"/>
    <property type="molecule type" value="Genomic_DNA"/>
</dbReference>
<protein>
    <recommendedName>
        <fullName evidence="8">Probable membrane transporter protein</fullName>
    </recommendedName>
</protein>
<dbReference type="PANTHER" id="PTHR30269:SF0">
    <property type="entry name" value="MEMBRANE TRANSPORTER PROTEIN YFCA-RELATED"/>
    <property type="match status" value="1"/>
</dbReference>
<keyword evidence="3" id="KW-0813">Transport</keyword>
<gene>
    <name evidence="9" type="ORF">SAMN05660748_2422</name>
</gene>
<dbReference type="GO" id="GO:0005886">
    <property type="term" value="C:plasma membrane"/>
    <property type="evidence" value="ECO:0007669"/>
    <property type="project" value="UniProtKB-SubCell"/>
</dbReference>
<keyword evidence="7 8" id="KW-0472">Membrane</keyword>
<keyword evidence="10" id="KW-1185">Reference proteome</keyword>
<feature type="transmembrane region" description="Helical" evidence="8">
    <location>
        <begin position="213"/>
        <end position="232"/>
    </location>
</feature>
<accession>A0A285V6J9</accession>
<organism evidence="9 10">
    <name type="scientific">Blastococcus aggregatus</name>
    <dbReference type="NCBI Taxonomy" id="38502"/>
    <lineage>
        <taxon>Bacteria</taxon>
        <taxon>Bacillati</taxon>
        <taxon>Actinomycetota</taxon>
        <taxon>Actinomycetes</taxon>
        <taxon>Geodermatophilales</taxon>
        <taxon>Geodermatophilaceae</taxon>
        <taxon>Blastococcus</taxon>
    </lineage>
</organism>
<dbReference type="RefSeq" id="WP_097195230.1">
    <property type="nucleotide sequence ID" value="NZ_OBQI01000003.1"/>
</dbReference>
<feature type="transmembrane region" description="Helical" evidence="8">
    <location>
        <begin position="14"/>
        <end position="36"/>
    </location>
</feature>
<evidence type="ECO:0000313" key="9">
    <source>
        <dbReference type="EMBL" id="SOC49690.1"/>
    </source>
</evidence>
<dbReference type="InterPro" id="IPR052017">
    <property type="entry name" value="TSUP"/>
</dbReference>
<feature type="transmembrane region" description="Helical" evidence="8">
    <location>
        <begin position="152"/>
        <end position="179"/>
    </location>
</feature>
<evidence type="ECO:0000256" key="8">
    <source>
        <dbReference type="RuleBase" id="RU363041"/>
    </source>
</evidence>
<evidence type="ECO:0000256" key="5">
    <source>
        <dbReference type="ARBA" id="ARBA00022692"/>
    </source>
</evidence>
<dbReference type="InterPro" id="IPR002781">
    <property type="entry name" value="TM_pro_TauE-like"/>
</dbReference>
<sequence>MSDLLAVDVLPEGLGVATLVLVLLAGLTAGFIDAVVGGGGLVQLPALLLVPGISPVEALATNKLGSVFGTSTSAVTYYRRVRPDLRTALPMAAVALVGSFGGASVASLLPASVFKPVIVVALVGIGAFTLLRPALGDVTALRHAGRRHHGTAALIGVAIGFYDGILGPGTGSFLVFAMVSLLGYAFLDASAKAKIVNCATNLGALLFFVPNGYVYWGLGLLLGAANMLGGYLGARTATARGSGFIRVAFLVVVSALVLRVGWDVWQENLAPMWE</sequence>
<dbReference type="Proteomes" id="UP000219435">
    <property type="component" value="Unassembled WGS sequence"/>
</dbReference>
<dbReference type="OrthoDB" id="554695at2"/>
<evidence type="ECO:0000256" key="7">
    <source>
        <dbReference type="ARBA" id="ARBA00023136"/>
    </source>
</evidence>
<evidence type="ECO:0000256" key="4">
    <source>
        <dbReference type="ARBA" id="ARBA00022475"/>
    </source>
</evidence>
<evidence type="ECO:0000313" key="10">
    <source>
        <dbReference type="Proteomes" id="UP000219435"/>
    </source>
</evidence>
<evidence type="ECO:0000256" key="3">
    <source>
        <dbReference type="ARBA" id="ARBA00022448"/>
    </source>
</evidence>
<evidence type="ECO:0000256" key="6">
    <source>
        <dbReference type="ARBA" id="ARBA00022989"/>
    </source>
</evidence>
<comment type="similarity">
    <text evidence="2 8">Belongs to the 4-toluene sulfonate uptake permease (TSUP) (TC 2.A.102) family.</text>
</comment>